<keyword evidence="2" id="KW-0288">FMN</keyword>
<keyword evidence="4" id="KW-0503">Monooxygenase</keyword>
<keyword evidence="3" id="KW-0560">Oxidoreductase</keyword>
<dbReference type="Gene3D" id="3.20.20.30">
    <property type="entry name" value="Luciferase-like domain"/>
    <property type="match status" value="2"/>
</dbReference>
<dbReference type="PANTHER" id="PTHR30011">
    <property type="entry name" value="ALKANESULFONATE MONOOXYGENASE-RELATED"/>
    <property type="match status" value="1"/>
</dbReference>
<evidence type="ECO:0000256" key="2">
    <source>
        <dbReference type="ARBA" id="ARBA00022643"/>
    </source>
</evidence>
<proteinExistence type="predicted"/>
<dbReference type="SUPFAM" id="SSF51679">
    <property type="entry name" value="Bacterial luciferase-like"/>
    <property type="match status" value="1"/>
</dbReference>
<evidence type="ECO:0000259" key="5">
    <source>
        <dbReference type="Pfam" id="PF00296"/>
    </source>
</evidence>
<comment type="caution">
    <text evidence="6">The sequence shown here is derived from an EMBL/GenBank/DDBJ whole genome shotgun (WGS) entry which is preliminary data.</text>
</comment>
<gene>
    <name evidence="6" type="ORF">GCM10022222_55400</name>
</gene>
<dbReference type="Proteomes" id="UP001500689">
    <property type="component" value="Unassembled WGS sequence"/>
</dbReference>
<accession>A0ABP6XBL5</accession>
<dbReference type="InterPro" id="IPR011251">
    <property type="entry name" value="Luciferase-like_dom"/>
</dbReference>
<protein>
    <submittedName>
        <fullName evidence="6">LLM class flavin-dependent oxidoreductase</fullName>
    </submittedName>
</protein>
<sequence length="303" mass="32050">MGLVLDAAKTADPRRIGSQVQAAERHGLGFLLFDDGPGEPAGRGYPDPVEVASFASATTRAIGLVVTAAATHAEPFHLSNRFSSLDWGSSGRAGWLVTVDASTARAAAYSASPPDAATAPREAGAVVDAARRLWDSWEDGALIADSATGRFLDQEKLHYVDVHNEFFRIRGPALLPRPKQGQLPVFARARDHLAQADVVLVDGWPGGAVGEHDAHRTFAEVAVTPATDFGPLLRGLSGRADGVLLRAGDTDAVLEELGRRVLPELIADRTVLPPRPGETLREQLGLPRPVSRYATIAGKGAQA</sequence>
<evidence type="ECO:0000313" key="7">
    <source>
        <dbReference type="Proteomes" id="UP001500689"/>
    </source>
</evidence>
<dbReference type="EMBL" id="BAAAZN010000013">
    <property type="protein sequence ID" value="GAA3564608.1"/>
    <property type="molecule type" value="Genomic_DNA"/>
</dbReference>
<keyword evidence="1" id="KW-0285">Flavoprotein</keyword>
<dbReference type="InterPro" id="IPR051260">
    <property type="entry name" value="Diverse_substr_monoxygenases"/>
</dbReference>
<evidence type="ECO:0000313" key="6">
    <source>
        <dbReference type="EMBL" id="GAA3564608.1"/>
    </source>
</evidence>
<keyword evidence="7" id="KW-1185">Reference proteome</keyword>
<name>A0ABP6XBL5_9PSEU</name>
<organism evidence="6 7">
    <name type="scientific">Amycolatopsis ultiminotia</name>
    <dbReference type="NCBI Taxonomy" id="543629"/>
    <lineage>
        <taxon>Bacteria</taxon>
        <taxon>Bacillati</taxon>
        <taxon>Actinomycetota</taxon>
        <taxon>Actinomycetes</taxon>
        <taxon>Pseudonocardiales</taxon>
        <taxon>Pseudonocardiaceae</taxon>
        <taxon>Amycolatopsis</taxon>
    </lineage>
</organism>
<evidence type="ECO:0000256" key="3">
    <source>
        <dbReference type="ARBA" id="ARBA00023002"/>
    </source>
</evidence>
<evidence type="ECO:0000256" key="1">
    <source>
        <dbReference type="ARBA" id="ARBA00022630"/>
    </source>
</evidence>
<dbReference type="PANTHER" id="PTHR30011:SF16">
    <property type="entry name" value="C2H2 FINGER DOMAIN TRANSCRIPTION FACTOR (EUROFUNG)-RELATED"/>
    <property type="match status" value="1"/>
</dbReference>
<feature type="domain" description="Luciferase-like" evidence="5">
    <location>
        <begin position="10"/>
        <end position="190"/>
    </location>
</feature>
<dbReference type="InterPro" id="IPR036661">
    <property type="entry name" value="Luciferase-like_sf"/>
</dbReference>
<reference evidence="7" key="1">
    <citation type="journal article" date="2019" name="Int. J. Syst. Evol. Microbiol.">
        <title>The Global Catalogue of Microorganisms (GCM) 10K type strain sequencing project: providing services to taxonomists for standard genome sequencing and annotation.</title>
        <authorList>
            <consortium name="The Broad Institute Genomics Platform"/>
            <consortium name="The Broad Institute Genome Sequencing Center for Infectious Disease"/>
            <person name="Wu L."/>
            <person name="Ma J."/>
        </authorList>
    </citation>
    <scope>NUCLEOTIDE SEQUENCE [LARGE SCALE GENOMIC DNA]</scope>
    <source>
        <strain evidence="7">JCM 16898</strain>
    </source>
</reference>
<evidence type="ECO:0000256" key="4">
    <source>
        <dbReference type="ARBA" id="ARBA00023033"/>
    </source>
</evidence>
<dbReference type="Pfam" id="PF00296">
    <property type="entry name" value="Bac_luciferase"/>
    <property type="match status" value="1"/>
</dbReference>